<accession>A0AAQ3PP98</accession>
<gene>
    <name evidence="2" type="ORF">U9M48_002540</name>
</gene>
<dbReference type="GO" id="GO:0003676">
    <property type="term" value="F:nucleic acid binding"/>
    <property type="evidence" value="ECO:0007669"/>
    <property type="project" value="InterPro"/>
</dbReference>
<dbReference type="GO" id="GO:0015074">
    <property type="term" value="P:DNA integration"/>
    <property type="evidence" value="ECO:0007669"/>
    <property type="project" value="InterPro"/>
</dbReference>
<feature type="domain" description="Integrase catalytic" evidence="1">
    <location>
        <begin position="227"/>
        <end position="389"/>
    </location>
</feature>
<organism evidence="2 3">
    <name type="scientific">Paspalum notatum var. saurae</name>
    <dbReference type="NCBI Taxonomy" id="547442"/>
    <lineage>
        <taxon>Eukaryota</taxon>
        <taxon>Viridiplantae</taxon>
        <taxon>Streptophyta</taxon>
        <taxon>Embryophyta</taxon>
        <taxon>Tracheophyta</taxon>
        <taxon>Spermatophyta</taxon>
        <taxon>Magnoliopsida</taxon>
        <taxon>Liliopsida</taxon>
        <taxon>Poales</taxon>
        <taxon>Poaceae</taxon>
        <taxon>PACMAD clade</taxon>
        <taxon>Panicoideae</taxon>
        <taxon>Andropogonodae</taxon>
        <taxon>Paspaleae</taxon>
        <taxon>Paspalinae</taxon>
        <taxon>Paspalum</taxon>
    </lineage>
</organism>
<dbReference type="CDD" id="cd00303">
    <property type="entry name" value="retropepsin_like"/>
    <property type="match status" value="1"/>
</dbReference>
<evidence type="ECO:0000259" key="1">
    <source>
        <dbReference type="PROSITE" id="PS50994"/>
    </source>
</evidence>
<sequence>MHVTVANGERIPCLGEFQATSFAIHEEHLCADLFALPLTGYDVVLGTRWLASLGLILWDFGELIMEFWQRDHKVRWHSLGEPGTPKLLAAMGDILLEAVLHEFDDLFANPRGLPPARQCDHRIYLRPGPGGGPAIQWLSKLLGFDFSVKYKPDRANVVVDALSRRDAEADSLMVVSVPRFDIAQAATSDPALVDLIDQVWQELLVRPGHCWMRSKTDHLHPAGLLLPLPDPSSEWSDISMDFVEGLPKVGGKSVILTVVDRFSKYAHFIALAHPYTAKSVARVLFADIVRLHGVPSSIVSDRDPVFTSAFWKALFALMGTKLQLSSTFHPQSDGQSEALNKTIGMYLRCMTGDRPRQWLRWLPWAEFVCNTLFHSTLKETPFRVVYGRDPPSICSYDHGDCRVAAVVQSKAEWDEFLADINGFLPAITRYAVEALFLNLLLYRLNTEPPSTITNAGGLL</sequence>
<dbReference type="EMBL" id="CP144745">
    <property type="protein sequence ID" value="WVZ51388.1"/>
    <property type="molecule type" value="Genomic_DNA"/>
</dbReference>
<dbReference type="SUPFAM" id="SSF53098">
    <property type="entry name" value="Ribonuclease H-like"/>
    <property type="match status" value="1"/>
</dbReference>
<dbReference type="InterPro" id="IPR036397">
    <property type="entry name" value="RNaseH_sf"/>
</dbReference>
<dbReference type="InterPro" id="IPR012337">
    <property type="entry name" value="RNaseH-like_sf"/>
</dbReference>
<dbReference type="PROSITE" id="PS50994">
    <property type="entry name" value="INTEGRASE"/>
    <property type="match status" value="1"/>
</dbReference>
<dbReference type="AlphaFoldDB" id="A0AAQ3PP98"/>
<dbReference type="Proteomes" id="UP001341281">
    <property type="component" value="Chromosome 01"/>
</dbReference>
<evidence type="ECO:0000313" key="3">
    <source>
        <dbReference type="Proteomes" id="UP001341281"/>
    </source>
</evidence>
<dbReference type="InterPro" id="IPR001584">
    <property type="entry name" value="Integrase_cat-core"/>
</dbReference>
<dbReference type="InterPro" id="IPR050951">
    <property type="entry name" value="Retrovirus_Pol_polyprotein"/>
</dbReference>
<reference evidence="2 3" key="1">
    <citation type="submission" date="2024-02" db="EMBL/GenBank/DDBJ databases">
        <title>High-quality chromosome-scale genome assembly of Pensacola bahiagrass (Paspalum notatum Flugge var. saurae).</title>
        <authorList>
            <person name="Vega J.M."/>
            <person name="Podio M."/>
            <person name="Orjuela J."/>
            <person name="Siena L.A."/>
            <person name="Pessino S.C."/>
            <person name="Combes M.C."/>
            <person name="Mariac C."/>
            <person name="Albertini E."/>
            <person name="Pupilli F."/>
            <person name="Ortiz J.P.A."/>
            <person name="Leblanc O."/>
        </authorList>
    </citation>
    <scope>NUCLEOTIDE SEQUENCE [LARGE SCALE GENOMIC DNA]</scope>
    <source>
        <strain evidence="2">R1</strain>
        <tissue evidence="2">Leaf</tissue>
    </source>
</reference>
<keyword evidence="3" id="KW-1185">Reference proteome</keyword>
<name>A0AAQ3PP98_PASNO</name>
<proteinExistence type="predicted"/>
<dbReference type="FunFam" id="3.30.420.10:FF:000219">
    <property type="entry name" value="Putative retroelement"/>
    <property type="match status" value="1"/>
</dbReference>
<dbReference type="PANTHER" id="PTHR37984">
    <property type="entry name" value="PROTEIN CBG26694"/>
    <property type="match status" value="1"/>
</dbReference>
<dbReference type="PANTHER" id="PTHR37984:SF5">
    <property type="entry name" value="PROTEIN NYNRIN-LIKE"/>
    <property type="match status" value="1"/>
</dbReference>
<dbReference type="Gene3D" id="3.30.420.10">
    <property type="entry name" value="Ribonuclease H-like superfamily/Ribonuclease H"/>
    <property type="match status" value="1"/>
</dbReference>
<evidence type="ECO:0000313" key="2">
    <source>
        <dbReference type="EMBL" id="WVZ51388.1"/>
    </source>
</evidence>
<dbReference type="Pfam" id="PF00665">
    <property type="entry name" value="rve"/>
    <property type="match status" value="1"/>
</dbReference>
<protein>
    <recommendedName>
        <fullName evidence="1">Integrase catalytic domain-containing protein</fullName>
    </recommendedName>
</protein>